<sequence length="83" mass="8842">MMNAFSEGLTLAERSGLNPSTLLDVLDLGAISNGMFKLKGPTMLKNSYPPAFPLKHQQKDMRLALALGDENAVPMPVAAAANE</sequence>
<dbReference type="GO" id="GO:0051287">
    <property type="term" value="F:NAD binding"/>
    <property type="evidence" value="ECO:0007669"/>
    <property type="project" value="InterPro"/>
</dbReference>
<dbReference type="Proteomes" id="UP000265520">
    <property type="component" value="Unassembled WGS sequence"/>
</dbReference>
<dbReference type="InterPro" id="IPR008927">
    <property type="entry name" value="6-PGluconate_DH-like_C_sf"/>
</dbReference>
<feature type="domain" description="3-hydroxyisobutyrate dehydrogenase-like NAD-binding" evidence="2">
    <location>
        <begin position="2"/>
        <end position="82"/>
    </location>
</feature>
<dbReference type="PANTHER" id="PTHR43580:SF9">
    <property type="entry name" value="GLYOXYLATE_SUCCINIC SEMIALDEHYDE REDUCTASE 1"/>
    <property type="match status" value="1"/>
</dbReference>
<dbReference type="InterPro" id="IPR051265">
    <property type="entry name" value="HIBADH-related_NP60_sf"/>
</dbReference>
<protein>
    <submittedName>
        <fullName evidence="3">Glyoxylate/succinic semialdehyde reductase 1-like</fullName>
    </submittedName>
</protein>
<feature type="non-terminal residue" evidence="3">
    <location>
        <position position="83"/>
    </location>
</feature>
<dbReference type="AlphaFoldDB" id="A0A392M809"/>
<evidence type="ECO:0000259" key="2">
    <source>
        <dbReference type="Pfam" id="PF14833"/>
    </source>
</evidence>
<organism evidence="3 4">
    <name type="scientific">Trifolium medium</name>
    <dbReference type="NCBI Taxonomy" id="97028"/>
    <lineage>
        <taxon>Eukaryota</taxon>
        <taxon>Viridiplantae</taxon>
        <taxon>Streptophyta</taxon>
        <taxon>Embryophyta</taxon>
        <taxon>Tracheophyta</taxon>
        <taxon>Spermatophyta</taxon>
        <taxon>Magnoliopsida</taxon>
        <taxon>eudicotyledons</taxon>
        <taxon>Gunneridae</taxon>
        <taxon>Pentapetalae</taxon>
        <taxon>rosids</taxon>
        <taxon>fabids</taxon>
        <taxon>Fabales</taxon>
        <taxon>Fabaceae</taxon>
        <taxon>Papilionoideae</taxon>
        <taxon>50 kb inversion clade</taxon>
        <taxon>NPAAA clade</taxon>
        <taxon>Hologalegina</taxon>
        <taxon>IRL clade</taxon>
        <taxon>Trifolieae</taxon>
        <taxon>Trifolium</taxon>
    </lineage>
</organism>
<dbReference type="Pfam" id="PF14833">
    <property type="entry name" value="NAD_binding_11"/>
    <property type="match status" value="1"/>
</dbReference>
<dbReference type="InterPro" id="IPR013328">
    <property type="entry name" value="6PGD_dom2"/>
</dbReference>
<dbReference type="Gene3D" id="1.10.1040.10">
    <property type="entry name" value="N-(1-d-carboxylethyl)-l-norvaline Dehydrogenase, domain 2"/>
    <property type="match status" value="1"/>
</dbReference>
<dbReference type="PANTHER" id="PTHR43580">
    <property type="entry name" value="OXIDOREDUCTASE GLYR1-RELATED"/>
    <property type="match status" value="1"/>
</dbReference>
<gene>
    <name evidence="3" type="ORF">A2U01_0004382</name>
</gene>
<keyword evidence="4" id="KW-1185">Reference proteome</keyword>
<evidence type="ECO:0000313" key="4">
    <source>
        <dbReference type="Proteomes" id="UP000265520"/>
    </source>
</evidence>
<comment type="similarity">
    <text evidence="1">Belongs to the HIBADH-related family. NP60 subfamily.</text>
</comment>
<accession>A0A392M809</accession>
<evidence type="ECO:0000313" key="3">
    <source>
        <dbReference type="EMBL" id="MCH83556.1"/>
    </source>
</evidence>
<reference evidence="3 4" key="1">
    <citation type="journal article" date="2018" name="Front. Plant Sci.">
        <title>Red Clover (Trifolium pratense) and Zigzag Clover (T. medium) - A Picture of Genomic Similarities and Differences.</title>
        <authorList>
            <person name="Dluhosova J."/>
            <person name="Istvanek J."/>
            <person name="Nedelnik J."/>
            <person name="Repkova J."/>
        </authorList>
    </citation>
    <scope>NUCLEOTIDE SEQUENCE [LARGE SCALE GENOMIC DNA]</scope>
    <source>
        <strain evidence="4">cv. 10/8</strain>
        <tissue evidence="3">Leaf</tissue>
    </source>
</reference>
<dbReference type="InterPro" id="IPR029154">
    <property type="entry name" value="HIBADH-like_NADP-bd"/>
</dbReference>
<comment type="caution">
    <text evidence="3">The sequence shown here is derived from an EMBL/GenBank/DDBJ whole genome shotgun (WGS) entry which is preliminary data.</text>
</comment>
<name>A0A392M809_9FABA</name>
<dbReference type="EMBL" id="LXQA010005386">
    <property type="protein sequence ID" value="MCH83556.1"/>
    <property type="molecule type" value="Genomic_DNA"/>
</dbReference>
<proteinExistence type="inferred from homology"/>
<evidence type="ECO:0000256" key="1">
    <source>
        <dbReference type="ARBA" id="ARBA00007598"/>
    </source>
</evidence>
<dbReference type="SUPFAM" id="SSF48179">
    <property type="entry name" value="6-phosphogluconate dehydrogenase C-terminal domain-like"/>
    <property type="match status" value="1"/>
</dbReference>
<dbReference type="GO" id="GO:0005829">
    <property type="term" value="C:cytosol"/>
    <property type="evidence" value="ECO:0007669"/>
    <property type="project" value="TreeGrafter"/>
</dbReference>